<dbReference type="EMBL" id="LUCM01002430">
    <property type="protein sequence ID" value="KAA0197363.1"/>
    <property type="molecule type" value="Genomic_DNA"/>
</dbReference>
<comment type="caution">
    <text evidence="2">The sequence shown here is derived from an EMBL/GenBank/DDBJ whole genome shotgun (WGS) entry which is preliminary data.</text>
</comment>
<feature type="region of interest" description="Disordered" evidence="1">
    <location>
        <begin position="210"/>
        <end position="232"/>
    </location>
</feature>
<keyword evidence="3" id="KW-1185">Reference proteome</keyword>
<reference evidence="2" key="1">
    <citation type="submission" date="2019-05" db="EMBL/GenBank/DDBJ databases">
        <title>Annotation for the trematode Fasciolopsis buski.</title>
        <authorList>
            <person name="Choi Y.-J."/>
        </authorList>
    </citation>
    <scope>NUCLEOTIDE SEQUENCE</scope>
    <source>
        <strain evidence="2">HT</strain>
        <tissue evidence="2">Whole worm</tissue>
    </source>
</reference>
<feature type="compositionally biased region" description="Basic and acidic residues" evidence="1">
    <location>
        <begin position="210"/>
        <end position="222"/>
    </location>
</feature>
<protein>
    <submittedName>
        <fullName evidence="2">Uncharacterized protein</fullName>
    </submittedName>
</protein>
<proteinExistence type="predicted"/>
<sequence length="293" mass="32199">MSQNLVCASLINTNLQSGQSSSTAYREIDNPGVTNEVVCASNGSIHTKKLKDSSNGTKFSNHLRRLIRSSSRKQSKDQRTIGEDEDRGTANVISVQENNPSGNQSPIQSIQGTNDNYDTLPPLPLSNEPITESLIAQAEMNHVGQRGHNKAAPRTFHGTVSHLRNPRHASARATEPEPHASPYYPHQHLTLVERYALRGLQHGELRRRLEKTEEKAEEEIKSHSSGHQSPSKPTMIEELRIQMTDVSVSGPSSLVENVTPPVSQMTKSAARESLSATESVSAFALGWVDEWAI</sequence>
<name>A0A8E0RZ04_9TREM</name>
<evidence type="ECO:0000313" key="2">
    <source>
        <dbReference type="EMBL" id="KAA0197363.1"/>
    </source>
</evidence>
<gene>
    <name evidence="2" type="ORF">FBUS_00036</name>
</gene>
<feature type="region of interest" description="Disordered" evidence="1">
    <location>
        <begin position="66"/>
        <end position="118"/>
    </location>
</feature>
<dbReference type="Proteomes" id="UP000728185">
    <property type="component" value="Unassembled WGS sequence"/>
</dbReference>
<feature type="compositionally biased region" description="Polar residues" evidence="1">
    <location>
        <begin position="91"/>
        <end position="117"/>
    </location>
</feature>
<dbReference type="AlphaFoldDB" id="A0A8E0RZ04"/>
<dbReference type="OrthoDB" id="10487818at2759"/>
<feature type="compositionally biased region" description="Polar residues" evidence="1">
    <location>
        <begin position="223"/>
        <end position="232"/>
    </location>
</feature>
<organism evidence="2 3">
    <name type="scientific">Fasciolopsis buskii</name>
    <dbReference type="NCBI Taxonomy" id="27845"/>
    <lineage>
        <taxon>Eukaryota</taxon>
        <taxon>Metazoa</taxon>
        <taxon>Spiralia</taxon>
        <taxon>Lophotrochozoa</taxon>
        <taxon>Platyhelminthes</taxon>
        <taxon>Trematoda</taxon>
        <taxon>Digenea</taxon>
        <taxon>Plagiorchiida</taxon>
        <taxon>Echinostomata</taxon>
        <taxon>Echinostomatoidea</taxon>
        <taxon>Fasciolidae</taxon>
        <taxon>Fasciolopsis</taxon>
    </lineage>
</organism>
<accession>A0A8E0RZ04</accession>
<evidence type="ECO:0000256" key="1">
    <source>
        <dbReference type="SAM" id="MobiDB-lite"/>
    </source>
</evidence>
<evidence type="ECO:0000313" key="3">
    <source>
        <dbReference type="Proteomes" id="UP000728185"/>
    </source>
</evidence>